<feature type="region of interest" description="Disordered" evidence="1">
    <location>
        <begin position="290"/>
        <end position="309"/>
    </location>
</feature>
<dbReference type="GO" id="GO:0005739">
    <property type="term" value="C:mitochondrion"/>
    <property type="evidence" value="ECO:0007669"/>
    <property type="project" value="TreeGrafter"/>
</dbReference>
<feature type="compositionally biased region" description="Basic and acidic residues" evidence="1">
    <location>
        <begin position="1138"/>
        <end position="1149"/>
    </location>
</feature>
<feature type="compositionally biased region" description="Polar residues" evidence="1">
    <location>
        <begin position="1"/>
        <end position="27"/>
    </location>
</feature>
<evidence type="ECO:0000259" key="2">
    <source>
        <dbReference type="SMART" id="SM00829"/>
    </source>
</evidence>
<accession>A0A077R5E2</accession>
<feature type="compositionally biased region" description="Low complexity" evidence="1">
    <location>
        <begin position="1189"/>
        <end position="1201"/>
    </location>
</feature>
<dbReference type="Gene3D" id="3.40.50.720">
    <property type="entry name" value="NAD(P)-binding Rossmann-like Domain"/>
    <property type="match status" value="1"/>
</dbReference>
<feature type="compositionally biased region" description="Acidic residues" evidence="1">
    <location>
        <begin position="847"/>
        <end position="857"/>
    </location>
</feature>
<feature type="compositionally biased region" description="Polar residues" evidence="1">
    <location>
        <begin position="1017"/>
        <end position="1032"/>
    </location>
</feature>
<feature type="compositionally biased region" description="Low complexity" evidence="1">
    <location>
        <begin position="1679"/>
        <end position="1718"/>
    </location>
</feature>
<feature type="region of interest" description="Disordered" evidence="1">
    <location>
        <begin position="136"/>
        <end position="272"/>
    </location>
</feature>
<dbReference type="SUPFAM" id="SSF51735">
    <property type="entry name" value="NAD(P)-binding Rossmann-fold domains"/>
    <property type="match status" value="1"/>
</dbReference>
<feature type="region of interest" description="Disordered" evidence="1">
    <location>
        <begin position="644"/>
        <end position="669"/>
    </location>
</feature>
<feature type="region of interest" description="Disordered" evidence="1">
    <location>
        <begin position="733"/>
        <end position="774"/>
    </location>
</feature>
<dbReference type="InterPro" id="IPR036291">
    <property type="entry name" value="NAD(P)-bd_dom_sf"/>
</dbReference>
<feature type="compositionally biased region" description="Low complexity" evidence="1">
    <location>
        <begin position="1844"/>
        <end position="1860"/>
    </location>
</feature>
<organism evidence="3">
    <name type="scientific">Melanopsichium pennsylvanicum 4</name>
    <dbReference type="NCBI Taxonomy" id="1398559"/>
    <lineage>
        <taxon>Eukaryota</taxon>
        <taxon>Fungi</taxon>
        <taxon>Dikarya</taxon>
        <taxon>Basidiomycota</taxon>
        <taxon>Ustilaginomycotina</taxon>
        <taxon>Ustilaginomycetes</taxon>
        <taxon>Ustilaginales</taxon>
        <taxon>Ustilaginaceae</taxon>
        <taxon>Melanopsichium</taxon>
    </lineage>
</organism>
<dbReference type="InterPro" id="IPR013154">
    <property type="entry name" value="ADH-like_N"/>
</dbReference>
<dbReference type="InterPro" id="IPR020843">
    <property type="entry name" value="ER"/>
</dbReference>
<reference evidence="3" key="1">
    <citation type="journal article" date="2014" name="Genome Biol. Evol.">
        <title>Gene Loss Rather Than Gene Gain Is Associated with a Host Jump from Monocots to Dicots in the Smut Fungus Melanopsichium pennsylvanicum.</title>
        <authorList>
            <person name="Sharma R."/>
            <person name="Mishra B."/>
            <person name="Runge F."/>
            <person name="Thines M."/>
        </authorList>
    </citation>
    <scope>NUCLEOTIDE SEQUENCE</scope>
    <source>
        <strain evidence="3">4</strain>
    </source>
</reference>
<feature type="region of interest" description="Disordered" evidence="1">
    <location>
        <begin position="836"/>
        <end position="857"/>
    </location>
</feature>
<feature type="compositionally biased region" description="Low complexity" evidence="1">
    <location>
        <begin position="1615"/>
        <end position="1626"/>
    </location>
</feature>
<protein>
    <submittedName>
        <fullName evidence="3">Zinc-binding oxidoreductase</fullName>
    </submittedName>
</protein>
<feature type="region of interest" description="Disordered" evidence="1">
    <location>
        <begin position="1494"/>
        <end position="1527"/>
    </location>
</feature>
<dbReference type="EMBL" id="HG529531">
    <property type="protein sequence ID" value="CDI52199.1"/>
    <property type="molecule type" value="Genomic_DNA"/>
</dbReference>
<feature type="compositionally biased region" description="Polar residues" evidence="1">
    <location>
        <begin position="218"/>
        <end position="240"/>
    </location>
</feature>
<feature type="compositionally biased region" description="Polar residues" evidence="1">
    <location>
        <begin position="1206"/>
        <end position="1225"/>
    </location>
</feature>
<feature type="region of interest" description="Disordered" evidence="1">
    <location>
        <begin position="96"/>
        <end position="121"/>
    </location>
</feature>
<name>A0A077R5E2_9BASI</name>
<feature type="compositionally biased region" description="Low complexity" evidence="1">
    <location>
        <begin position="1868"/>
        <end position="1894"/>
    </location>
</feature>
<feature type="compositionally biased region" description="Polar residues" evidence="1">
    <location>
        <begin position="644"/>
        <end position="656"/>
    </location>
</feature>
<feature type="region of interest" description="Disordered" evidence="1">
    <location>
        <begin position="688"/>
        <end position="709"/>
    </location>
</feature>
<feature type="region of interest" description="Disordered" evidence="1">
    <location>
        <begin position="1839"/>
        <end position="1901"/>
    </location>
</feature>
<feature type="compositionally biased region" description="Polar residues" evidence="1">
    <location>
        <begin position="1079"/>
        <end position="1095"/>
    </location>
</feature>
<dbReference type="Pfam" id="PF13602">
    <property type="entry name" value="ADH_zinc_N_2"/>
    <property type="match status" value="1"/>
</dbReference>
<dbReference type="SMART" id="SM00829">
    <property type="entry name" value="PKS_ER"/>
    <property type="match status" value="1"/>
</dbReference>
<feature type="region of interest" description="Disordered" evidence="1">
    <location>
        <begin position="1679"/>
        <end position="1722"/>
    </location>
</feature>
<dbReference type="InterPro" id="IPR050700">
    <property type="entry name" value="YIM1/Zinc_Alcohol_DH_Fams"/>
</dbReference>
<feature type="compositionally biased region" description="Polar residues" evidence="1">
    <location>
        <begin position="993"/>
        <end position="1002"/>
    </location>
</feature>
<dbReference type="PANTHER" id="PTHR11695">
    <property type="entry name" value="ALCOHOL DEHYDROGENASE RELATED"/>
    <property type="match status" value="1"/>
</dbReference>
<dbReference type="PANTHER" id="PTHR11695:SF294">
    <property type="entry name" value="RETICULON-4-INTERACTING PROTEIN 1, MITOCHONDRIAL"/>
    <property type="match status" value="1"/>
</dbReference>
<feature type="region of interest" description="Disordered" evidence="1">
    <location>
        <begin position="557"/>
        <end position="617"/>
    </location>
</feature>
<feature type="region of interest" description="Disordered" evidence="1">
    <location>
        <begin position="1"/>
        <end position="56"/>
    </location>
</feature>
<sequence>MTRTTFMDSILNRPSQRYTEPVSTKPSRNARYQPPSDLPNAPNRPDSILAGSMFKGTGPGSLAHGAGVYSQAPSVMSAKSNTSRFSIFRKKGRKPSISAGSVYHDGASSIAPTDVSASPRKGRWWEAGSLTRKEYSRPPSIAGSVFSEPEVARPPGFPRISDSLKGSAPPRAARSDYGGPTSSRTRHPSHPAPPPVPSLANRSSMSALRRHSGVAPLGQQQPNLMRQASATSISGSNDASNPARPVSPAASMGRARSPNRAAPKGSSDWNSFVKSMSGTEVAKMWETMPTLAPKPARTGEKRSSMVASRVKKELEQDAQFQQVQRDPAVVQQDLLARAASQVIGEMPPTPVSLLSEQQPVAVHLQPGQIVTPVSPIYSPVGSSSSINIAHYPTSMSLQASAVMYDASAPAPVNVPQSAAPVPIILAPLQHQQKQEQQYAQPQATSYQEAEAVPAVASHQVVPAPVTKVSLAPPAVTPPIVPAQTYAPVAVPAPHAVVEPPVQTQHVPPSPSLPTPVAPQEIAPRVVAPQEITQPHVESSTGAAPPPTTAQYLADRIEEEESADEQQPPPEETTPEVSEESETSSDEGLAGDRHPTLDVVTEEDEEGSSIGHDYHQEMRMHKSIKGKGPGRNYDDFEARLHLRQTSAQSQMDSSQDEVTAITPSGVRIHVTEPTEATVSTLLAPAPEAMAQTAVSGDDVEPATSEASQVKPLISAAEPALAQTQVSTQLVESLDRPQLVSRASEASDYQSATSGRSTPTTRRRDEVEDDDASAAASIAQVRISTKTSDESIAETASIAPSQRLSMRTGRSSRSGTLQRRLSDISLGTSFAVSGIMRRSTSSMRRIGDSDSDSGAELSDDDAELRAKALAEQDRLRRMNVGEDFFGPSLSGLFDKFERFGHSDTTVNRLTRDSEPLSASFAQVSNDTPLSAAADSAPVLATESSNINAEAQKAINEVRQKRAEASANGMGNKRRNSAETGLAASFAAVWLLNQAQSNESPSAERNSTEDAGDETITDPILQTSASRESGLSTSAEKPRESVLNRPRPKSQRPHEMGGVAISQGRLEAEKPQSPVEVEDTRSTLPMSLSRSSVKSATSPVAAAQDSKVSLSAASPMVASKDKPAPANRKVSADSVGSTSVKSEHSSIVDSIKRSSSSSDSTSISAAVTSSHGVPASPSAKAVGKQRALDDVSAAAPEEPTASSAMVPSETANQFTTPSQSMASLQSPAVSPEKYHTAHDLKALADSAIPAYPTELQKASVIRENMVPSVTADVRPEHQRKLSEQMKSMGGFGSFKLPQLEGHQVSAQIAESSDLPAVEEAAQVHETTSAAEDIQAESDVAAAAISTSLTAPVRESVVEDAVSIPTSSEASVVSTALTSPEVEAASKQLQSDNKAVVTEVTSSELAPTIPVAMNVAEMNVAEMNVAEKKLPLPPPPAMEDVMTVAQDDRTPIGKPQTMPGVGINLIPPTPPALESRNSFTSSQVPAIPNIAEHNDYVAPQRPPLMSRSSSQRTAVRGDSKPNASSETLARSKSMAFSKKGIWQEYKGKGLSLPPGLVATTIDSSTLRRMSSQDKKHQAALAPAPTPAAPAQATPVAPVVGQVVALAPGSVLESPPRAVRSTSSRSPKSTRAGVSPAPFTQSPSMTRKMAEAPPVPPIPVGYQGAGSVSSSSSRLYAYSVGSSEQGWDSRSVSPAPSAVPSQSARSVGSHVSSSIHSNSYRSSPRPEYTYVNHHELSPYAKKLRSLSPSPAVPTLTQTGNRHSLMSAINEWESQVPETESVTGLSPYPSRPVSPQPYPTLPASTVSRSSSVISVVSSPALVRNAPLGASTNQYLHPPIARSRMSADELPSVSESVDESISPSSVVGRADSVCSSSPSASQSALSLSSTIPTSMPTIPTSYRPNKDPNRFSTNVENLLNNRTTMQTVAVTSGAFGNKSRTSVVKRKKSVDLNNGDRRLSSDLPEHLQDELSLTTLSITAHTPPPRKIGSHQVLVQVIAVAIDETDKLLLRDKVKADNAFGFVPGRSFCGRIVECGYEVKKMRKGDVVFGLQDSRKSGALAEFMVVEYHRICHAPSDCLTTEQIAALPSAGVMAHQLVQNHCRQLSRGARVLILNAHDGVGLLTMQESVGLGLVIVAQCPPSVSDGVAVCQANGAHEVVIGEPLWAINSLHESSFDLIVDTVGGRKIYDASRRILASEGQFCTCFGDEHGTANPNLKSHFRSLRRAFFKKDKKNIGYEWVGVDNGEDCKEALEAVKRAAESGAICPRLRSVLPFGDAPRAFDPTSRNVTDEPGAIVVRVS</sequence>
<dbReference type="GO" id="GO:0016491">
    <property type="term" value="F:oxidoreductase activity"/>
    <property type="evidence" value="ECO:0007669"/>
    <property type="project" value="InterPro"/>
</dbReference>
<proteinExistence type="predicted"/>
<feature type="domain" description="Enoyl reductase (ER)" evidence="2">
    <location>
        <begin position="1964"/>
        <end position="2290"/>
    </location>
</feature>
<evidence type="ECO:0000313" key="3">
    <source>
        <dbReference type="EMBL" id="CDI52199.1"/>
    </source>
</evidence>
<feature type="compositionally biased region" description="Low complexity" evidence="1">
    <location>
        <begin position="1150"/>
        <end position="1167"/>
    </location>
</feature>
<feature type="compositionally biased region" description="Polar residues" evidence="1">
    <location>
        <begin position="1517"/>
        <end position="1526"/>
    </location>
</feature>
<feature type="region of interest" description="Disordered" evidence="1">
    <location>
        <begin position="993"/>
        <end position="1230"/>
    </location>
</feature>
<dbReference type="SUPFAM" id="SSF50129">
    <property type="entry name" value="GroES-like"/>
    <property type="match status" value="1"/>
</dbReference>
<feature type="compositionally biased region" description="Acidic residues" evidence="1">
    <location>
        <begin position="572"/>
        <end position="584"/>
    </location>
</feature>
<dbReference type="Pfam" id="PF08240">
    <property type="entry name" value="ADH_N"/>
    <property type="match status" value="1"/>
</dbReference>
<dbReference type="InterPro" id="IPR011032">
    <property type="entry name" value="GroES-like_sf"/>
</dbReference>
<dbReference type="Gene3D" id="3.90.180.10">
    <property type="entry name" value="Medium-chain alcohol dehydrogenases, catalytic domain"/>
    <property type="match status" value="1"/>
</dbReference>
<feature type="region of interest" description="Disordered" evidence="1">
    <location>
        <begin position="1607"/>
        <end position="1653"/>
    </location>
</feature>
<evidence type="ECO:0000256" key="1">
    <source>
        <dbReference type="SAM" id="MobiDB-lite"/>
    </source>
</evidence>
<feature type="compositionally biased region" description="Low complexity" evidence="1">
    <location>
        <begin position="749"/>
        <end position="758"/>
    </location>
</feature>